<evidence type="ECO:0000313" key="7">
    <source>
        <dbReference type="Proteomes" id="UP001060112"/>
    </source>
</evidence>
<dbReference type="CDD" id="cd10805">
    <property type="entry name" value="YdjC_like_1"/>
    <property type="match status" value="1"/>
</dbReference>
<keyword evidence="7" id="KW-1185">Reference proteome</keyword>
<dbReference type="PANTHER" id="PTHR31609">
    <property type="entry name" value="YDJC DEACETYLASE FAMILY MEMBER"/>
    <property type="match status" value="1"/>
</dbReference>
<evidence type="ECO:0000256" key="5">
    <source>
        <dbReference type="ARBA" id="ARBA00023277"/>
    </source>
</evidence>
<dbReference type="InterPro" id="IPR006879">
    <property type="entry name" value="YdjC-like"/>
</dbReference>
<protein>
    <submittedName>
        <fullName evidence="6">ChbG/HpnK family deacetylase</fullName>
    </submittedName>
</protein>
<reference evidence="6" key="1">
    <citation type="submission" date="2022-07" db="EMBL/GenBank/DDBJ databases">
        <title>Faecal culturing of patients with breast cancer.</title>
        <authorList>
            <person name="Teng N.M.Y."/>
            <person name="Kiu R."/>
            <person name="Evans R."/>
            <person name="Baker D.J."/>
            <person name="Zenner C."/>
            <person name="Robinson S.D."/>
            <person name="Hall L.J."/>
        </authorList>
    </citation>
    <scope>NUCLEOTIDE SEQUENCE</scope>
    <source>
        <strain evidence="6">LH1062</strain>
    </source>
</reference>
<keyword evidence="5" id="KW-0119">Carbohydrate metabolism</keyword>
<keyword evidence="4" id="KW-0460">Magnesium</keyword>
<dbReference type="InterPro" id="IPR011330">
    <property type="entry name" value="Glyco_hydro/deAcase_b/a-brl"/>
</dbReference>
<dbReference type="EMBL" id="CP101620">
    <property type="protein sequence ID" value="UTY37984.1"/>
    <property type="molecule type" value="Genomic_DNA"/>
</dbReference>
<dbReference type="SUPFAM" id="SSF88713">
    <property type="entry name" value="Glycoside hydrolase/deacetylase"/>
    <property type="match status" value="1"/>
</dbReference>
<organism evidence="6 7">
    <name type="scientific">Allocoprobacillus halotolerans</name>
    <dbReference type="NCBI Taxonomy" id="2944914"/>
    <lineage>
        <taxon>Bacteria</taxon>
        <taxon>Bacillati</taxon>
        <taxon>Bacillota</taxon>
        <taxon>Erysipelotrichia</taxon>
        <taxon>Erysipelotrichales</taxon>
        <taxon>Erysipelotrichaceae</taxon>
        <taxon>Allocoprobacillus</taxon>
    </lineage>
</organism>
<dbReference type="RefSeq" id="WP_290137992.1">
    <property type="nucleotide sequence ID" value="NZ_CP101620.1"/>
</dbReference>
<sequence length="251" mass="29562">MKIILRADDLGISEGVNYGIFKAVYDGMVSCVGLMPNMESARHGYDLIKDLDICLGQHTNICLGKPVSDPLKIPSLVNENGEFYISREINHRQQDTVDILECELEIEAQLQRFIEITGKKPEYFEGHAVFSKNYFQALKNVAKRYHLFYDHPMDENWQKQYHIQSLDYFSLDDRGLYDPYQYFESQLPNIQKNECSLVVFHPGFLDQYILKHSSYTLIRPMECAFLCSQWLKDWLLKHHIEIVDFRNYQKE</sequence>
<gene>
    <name evidence="6" type="ORF">NMU03_09730</name>
</gene>
<accession>A0ABY5HY40</accession>
<evidence type="ECO:0000256" key="4">
    <source>
        <dbReference type="ARBA" id="ARBA00022842"/>
    </source>
</evidence>
<comment type="cofactor">
    <cofactor evidence="1">
        <name>Mg(2+)</name>
        <dbReference type="ChEBI" id="CHEBI:18420"/>
    </cofactor>
</comment>
<dbReference type="Proteomes" id="UP001060112">
    <property type="component" value="Chromosome"/>
</dbReference>
<evidence type="ECO:0000256" key="1">
    <source>
        <dbReference type="ARBA" id="ARBA00001946"/>
    </source>
</evidence>
<evidence type="ECO:0000256" key="3">
    <source>
        <dbReference type="ARBA" id="ARBA00022801"/>
    </source>
</evidence>
<name>A0ABY5HY40_9FIRM</name>
<keyword evidence="3" id="KW-0378">Hydrolase</keyword>
<dbReference type="Pfam" id="PF04794">
    <property type="entry name" value="YdjC"/>
    <property type="match status" value="1"/>
</dbReference>
<dbReference type="PANTHER" id="PTHR31609:SF1">
    <property type="entry name" value="CARBOHYDRATE DEACETYLASE"/>
    <property type="match status" value="1"/>
</dbReference>
<dbReference type="Gene3D" id="3.20.20.370">
    <property type="entry name" value="Glycoside hydrolase/deacetylase"/>
    <property type="match status" value="1"/>
</dbReference>
<proteinExistence type="predicted"/>
<evidence type="ECO:0000313" key="6">
    <source>
        <dbReference type="EMBL" id="UTY37984.1"/>
    </source>
</evidence>
<evidence type="ECO:0000256" key="2">
    <source>
        <dbReference type="ARBA" id="ARBA00022723"/>
    </source>
</evidence>
<keyword evidence="2" id="KW-0479">Metal-binding</keyword>